<keyword evidence="3" id="KW-1185">Reference proteome</keyword>
<dbReference type="EMBL" id="JAJITC010000013">
    <property type="protein sequence ID" value="MCC8404619.1"/>
    <property type="molecule type" value="Genomic_DNA"/>
</dbReference>
<dbReference type="Gene3D" id="3.40.605.10">
    <property type="entry name" value="Aldehyde Dehydrogenase, Chain A, domain 1"/>
    <property type="match status" value="1"/>
</dbReference>
<dbReference type="InterPro" id="IPR016162">
    <property type="entry name" value="Ald_DH_N"/>
</dbReference>
<proteinExistence type="predicted"/>
<evidence type="ECO:0000256" key="1">
    <source>
        <dbReference type="ARBA" id="ARBA00023002"/>
    </source>
</evidence>
<evidence type="ECO:0000313" key="2">
    <source>
        <dbReference type="EMBL" id="MCC8404619.1"/>
    </source>
</evidence>
<gene>
    <name evidence="2" type="ORF">LJ655_22505</name>
</gene>
<dbReference type="Proteomes" id="UP001430614">
    <property type="component" value="Unassembled WGS sequence"/>
</dbReference>
<accession>A0ABS8KIN1</accession>
<protein>
    <submittedName>
        <fullName evidence="2">Uncharacterized protein</fullName>
    </submittedName>
</protein>
<keyword evidence="1" id="KW-0560">Oxidoreductase</keyword>
<sequence length="62" mass="6729">MSENKLAVYLPDTMFNNGEKTCSTSGNTFPVFNPATSAKIAQIPDASEFDIDRVTEGPYLPS</sequence>
<reference evidence="2 3" key="1">
    <citation type="submission" date="2021-11" db="EMBL/GenBank/DDBJ databases">
        <authorList>
            <person name="Oh E.-T."/>
            <person name="Kim S.-B."/>
        </authorList>
    </citation>
    <scope>NUCLEOTIDE SEQUENCE [LARGE SCALE GENOMIC DNA]</scope>
    <source>
        <strain evidence="2 3">MMS20-SJTN17</strain>
    </source>
</reference>
<dbReference type="InterPro" id="IPR016161">
    <property type="entry name" value="Ald_DH/histidinol_DH"/>
</dbReference>
<dbReference type="RefSeq" id="WP_230563434.1">
    <property type="nucleotide sequence ID" value="NZ_JAJITC010000013.1"/>
</dbReference>
<dbReference type="SUPFAM" id="SSF53720">
    <property type="entry name" value="ALDH-like"/>
    <property type="match status" value="1"/>
</dbReference>
<evidence type="ECO:0000313" key="3">
    <source>
        <dbReference type="Proteomes" id="UP001430614"/>
    </source>
</evidence>
<comment type="caution">
    <text evidence="2">The sequence shown here is derived from an EMBL/GenBank/DDBJ whole genome shotgun (WGS) entry which is preliminary data.</text>
</comment>
<organism evidence="2 3">
    <name type="scientific">Paraburkholderia translucens</name>
    <dbReference type="NCBI Taxonomy" id="2886945"/>
    <lineage>
        <taxon>Bacteria</taxon>
        <taxon>Pseudomonadati</taxon>
        <taxon>Pseudomonadota</taxon>
        <taxon>Betaproteobacteria</taxon>
        <taxon>Burkholderiales</taxon>
        <taxon>Burkholderiaceae</taxon>
        <taxon>Paraburkholderia</taxon>
    </lineage>
</organism>
<name>A0ABS8KIN1_9BURK</name>